<dbReference type="InterPro" id="IPR008042">
    <property type="entry name" value="Retrotrans_Pao"/>
</dbReference>
<dbReference type="InterPro" id="IPR009072">
    <property type="entry name" value="Histone-fold"/>
</dbReference>
<dbReference type="Gene3D" id="3.30.70.270">
    <property type="match status" value="1"/>
</dbReference>
<dbReference type="GO" id="GO:0030527">
    <property type="term" value="F:structural constituent of chromatin"/>
    <property type="evidence" value="ECO:0007669"/>
    <property type="project" value="InterPro"/>
</dbReference>
<evidence type="ECO:0000256" key="3">
    <source>
        <dbReference type="ARBA" id="ARBA00022695"/>
    </source>
</evidence>
<dbReference type="GO" id="GO:0003677">
    <property type="term" value="F:DNA binding"/>
    <property type="evidence" value="ECO:0007669"/>
    <property type="project" value="InterPro"/>
</dbReference>
<gene>
    <name evidence="10" type="ORF">Fcan01_19183</name>
</gene>
<evidence type="ECO:0000259" key="9">
    <source>
        <dbReference type="PROSITE" id="PS50994"/>
    </source>
</evidence>
<dbReference type="GO" id="GO:0046982">
    <property type="term" value="F:protein heterodimerization activity"/>
    <property type="evidence" value="ECO:0007669"/>
    <property type="project" value="InterPro"/>
</dbReference>
<dbReference type="OMA" id="MQQEFFE"/>
<accession>A0A226DMQ7</accession>
<keyword evidence="7" id="KW-0695">RNA-directed DNA polymerase</keyword>
<dbReference type="SMART" id="SM00428">
    <property type="entry name" value="H3"/>
    <property type="match status" value="1"/>
</dbReference>
<evidence type="ECO:0000256" key="6">
    <source>
        <dbReference type="ARBA" id="ARBA00022801"/>
    </source>
</evidence>
<dbReference type="GO" id="GO:0042575">
    <property type="term" value="C:DNA polymerase complex"/>
    <property type="evidence" value="ECO:0007669"/>
    <property type="project" value="UniProtKB-ARBA"/>
</dbReference>
<dbReference type="InterPro" id="IPR000164">
    <property type="entry name" value="Histone_H3/CENP-A"/>
</dbReference>
<comment type="caution">
    <text evidence="10">The sequence shown here is derived from an EMBL/GenBank/DDBJ whole genome shotgun (WGS) entry which is preliminary data.</text>
</comment>
<evidence type="ECO:0000256" key="5">
    <source>
        <dbReference type="ARBA" id="ARBA00022759"/>
    </source>
</evidence>
<dbReference type="InterPro" id="IPR012337">
    <property type="entry name" value="RNaseH-like_sf"/>
</dbReference>
<organism evidence="10 11">
    <name type="scientific">Folsomia candida</name>
    <name type="common">Springtail</name>
    <dbReference type="NCBI Taxonomy" id="158441"/>
    <lineage>
        <taxon>Eukaryota</taxon>
        <taxon>Metazoa</taxon>
        <taxon>Ecdysozoa</taxon>
        <taxon>Arthropoda</taxon>
        <taxon>Hexapoda</taxon>
        <taxon>Collembola</taxon>
        <taxon>Entomobryomorpha</taxon>
        <taxon>Isotomoidea</taxon>
        <taxon>Isotomidae</taxon>
        <taxon>Proisotominae</taxon>
        <taxon>Folsomia</taxon>
    </lineage>
</organism>
<dbReference type="Proteomes" id="UP000198287">
    <property type="component" value="Unassembled WGS sequence"/>
</dbReference>
<keyword evidence="5" id="KW-0255">Endonuclease</keyword>
<dbReference type="InterPro" id="IPR036397">
    <property type="entry name" value="RNaseH_sf"/>
</dbReference>
<keyword evidence="3" id="KW-0548">Nucleotidyltransferase</keyword>
<evidence type="ECO:0000313" key="10">
    <source>
        <dbReference type="EMBL" id="OXA46134.1"/>
    </source>
</evidence>
<reference evidence="10 11" key="1">
    <citation type="submission" date="2015-12" db="EMBL/GenBank/DDBJ databases">
        <title>The genome of Folsomia candida.</title>
        <authorList>
            <person name="Faddeeva A."/>
            <person name="Derks M.F."/>
            <person name="Anvar Y."/>
            <person name="Smit S."/>
            <person name="Van Straalen N."/>
            <person name="Roelofs D."/>
        </authorList>
    </citation>
    <scope>NUCLEOTIDE SEQUENCE [LARGE SCALE GENOMIC DNA]</scope>
    <source>
        <strain evidence="10 11">VU population</strain>
        <tissue evidence="10">Whole body</tissue>
    </source>
</reference>
<dbReference type="InterPro" id="IPR001878">
    <property type="entry name" value="Znf_CCHC"/>
</dbReference>
<evidence type="ECO:0000313" key="11">
    <source>
        <dbReference type="Proteomes" id="UP000198287"/>
    </source>
</evidence>
<sequence length="1753" mass="197916">MSAYKTQRGPIRTAFTKAITELTTELDKEEPDGTILQQLALRLEGHHSKLLQVNDEVEEALLKAGDTTAEEFASEYASVVEYKEKFTDVNIRLKEVMEEEETSEASSSGSSKSKSKIRLPKLEFKKYGGDPREWLSFWGQFKSIHENESMSPEEKFQYLCQATTDNSRARAIVGSYPPTAENYPKVIESLRSRFGRDEILIEVYVRDLLSLVLGNVSKKGVSISVLYDKLETQLRALESSGVTSDKYAAMLFPLVESSLPEDMLRIWERSRQKSKEEQNGVEVESDVRIKMAQSGFGNASSKREKNWSEKSYPVSTAAELYNGDSPAQKTCIFCEKKHNSQDCYQAAKMSLDSKKTKVQEKRACFICLRVGHISKSCKSKVKCLLCGRLHQATMCPENPKNKVESATSESASADTSMSNYSHHDVMLQTLEIRISNKAKNEERPVRAVIDTGSQRSYVSKKAVQVLGFKPIGEKKVMHSLFGGQQTDEQRHKLFEIALQSKDRQFHCKIMVLHQEKICGKISRVPQGPWVKELKGAGIELTDVDVDDELRDIHVLIGADVAGDLLTGNLYRTSSGSVAIETRLGWTLMGKNKSTKMGQDGNSLIATSLHVGDLDIQALWKLDVIGIKDPCETKTREELMESASTHFNENVKINSQNRYEVALPWIEGHKPVSENRLLAERRLQSATNKLLSANKMKEYQKIFDEWLESGVIKRVPEDEIESVGSYLPHRPVFKPSSTTTPTRPVFDASAKTSNFPSLNDCLEKGENLIELIPSVLTRFRAKRYGVVSDVKKAFLQISVRREDRNFLRILWWEDFATKKVEVFRHCRVVFGVSSSPFLLASTINHHLDSAGEGDREVAQLLKKSLYVDNCIASLDDKEELQKFVRKSTAIMEQGRFDLRGWIWSGEPEYSDDVRITPVLGFWNLESDCISLDVKDEELDGVLTKRKILSAANSIYDPLGFCSPVTLMPKLLLQELWMLKTGWDEGVPDSVKKGFDVWRSELAALKKIQIPRCIFRDVTTSRSIHVFSDASKYSSCSSRGFSKEDDHPSFGTFGLGNTVKTMLEAEDLPINYWTDSSCSLYWIHKNENWATFVNNRVLEIRKNSNVADWRHVPGVHNPADLPSRGCGAAKLVDLRCDGGEEEDSSQSPRSGNNKTLIIKSSPKPAGPLTCEEEADAELKLIKLIQSASFRKNDLVLKQLDVIEDDFGMLRVETRIMRRADTMEFKLPLLLPSSHQVVDMLIMHVHQSRNHCGIQYLMSILRERFWILKSRQAVKKVVSGCVKCKRFSSKKVTTQEAPLPLDRVRDAGVFEIVGIDLGGPLYLKGGQKAWFVVFTCAVYRAVHLELVTSLSTEAFLQSLRRFVSHRGRPSVIFSDNGTNFEGANNAFAKLDWNEITTTTSVNQIKWKFNPPAGPWWGGWWERVVGMVKVLLRKVLGRASLDYEELMTVLCDCEEIINSRPLTYLSDDPEDLAPLTPALFLNEMRSYGLPEVDDLEANFFNKRYRYRQQLREDIRKRFRDEYLGALVQKGRGKSKRCPEIKLGDIVLLEAVNRKRVEWPLAKVMETCPGPDGIVRVVKLKTKNGELTRPVQRVFPLDVSTQQRIHLSVPDTVKKIGESDSAVITRSETNRSFTTSPKPARHHWKFRGLGVGFHAHLGVTDPTKGLSCKPDKFPTKRELSKIPFEKLCKDILASIGSSANPFNKFALEALQVIGEFYQVSVLEDTNLCAIHAGRVTIKPCDLALAMKIRGKSPVLNVK</sequence>
<evidence type="ECO:0000256" key="4">
    <source>
        <dbReference type="ARBA" id="ARBA00022722"/>
    </source>
</evidence>
<dbReference type="InterPro" id="IPR001584">
    <property type="entry name" value="Integrase_cat-core"/>
</dbReference>
<dbReference type="OrthoDB" id="416987at2759"/>
<feature type="region of interest" description="Disordered" evidence="8">
    <location>
        <begin position="1135"/>
        <end position="1167"/>
    </location>
</feature>
<dbReference type="InterPro" id="IPR001969">
    <property type="entry name" value="Aspartic_peptidase_AS"/>
</dbReference>
<dbReference type="InterPro" id="IPR021109">
    <property type="entry name" value="Peptidase_aspartic_dom_sf"/>
</dbReference>
<feature type="compositionally biased region" description="Low complexity" evidence="8">
    <location>
        <begin position="404"/>
        <end position="418"/>
    </location>
</feature>
<feature type="region of interest" description="Disordered" evidence="8">
    <location>
        <begin position="398"/>
        <end position="418"/>
    </location>
</feature>
<dbReference type="GO" id="GO:0004190">
    <property type="term" value="F:aspartic-type endopeptidase activity"/>
    <property type="evidence" value="ECO:0007669"/>
    <property type="project" value="InterPro"/>
</dbReference>
<dbReference type="PRINTS" id="PR00622">
    <property type="entry name" value="HISTONEH3"/>
</dbReference>
<dbReference type="GO" id="GO:0015074">
    <property type="term" value="P:DNA integration"/>
    <property type="evidence" value="ECO:0007669"/>
    <property type="project" value="InterPro"/>
</dbReference>
<dbReference type="Gene3D" id="1.10.340.70">
    <property type="match status" value="1"/>
</dbReference>
<dbReference type="Pfam" id="PF05380">
    <property type="entry name" value="Peptidase_A17"/>
    <property type="match status" value="1"/>
</dbReference>
<keyword evidence="4" id="KW-0540">Nuclease</keyword>
<feature type="domain" description="Integrase catalytic" evidence="9">
    <location>
        <begin position="1291"/>
        <end position="1481"/>
    </location>
</feature>
<protein>
    <submittedName>
        <fullName evidence="10">Histone H3.3</fullName>
    </submittedName>
</protein>
<dbReference type="InterPro" id="IPR043128">
    <property type="entry name" value="Rev_trsase/Diguanyl_cyclase"/>
</dbReference>
<dbReference type="Gene3D" id="3.30.420.10">
    <property type="entry name" value="Ribonuclease H-like superfamily/Ribonuclease H"/>
    <property type="match status" value="1"/>
</dbReference>
<dbReference type="PROSITE" id="PS00141">
    <property type="entry name" value="ASP_PROTEASE"/>
    <property type="match status" value="1"/>
</dbReference>
<dbReference type="EMBL" id="LNIX01000016">
    <property type="protein sequence ID" value="OXA46134.1"/>
    <property type="molecule type" value="Genomic_DNA"/>
</dbReference>
<dbReference type="GO" id="GO:0004519">
    <property type="term" value="F:endonuclease activity"/>
    <property type="evidence" value="ECO:0007669"/>
    <property type="project" value="UniProtKB-KW"/>
</dbReference>
<dbReference type="SUPFAM" id="SSF47113">
    <property type="entry name" value="Histone-fold"/>
    <property type="match status" value="1"/>
</dbReference>
<dbReference type="PANTHER" id="PTHR47331">
    <property type="entry name" value="PHD-TYPE DOMAIN-CONTAINING PROTEIN"/>
    <property type="match status" value="1"/>
</dbReference>
<dbReference type="PANTHER" id="PTHR47331:SF1">
    <property type="entry name" value="GAG-LIKE PROTEIN"/>
    <property type="match status" value="1"/>
</dbReference>
<dbReference type="SUPFAM" id="SSF53098">
    <property type="entry name" value="Ribonuclease H-like"/>
    <property type="match status" value="1"/>
</dbReference>
<dbReference type="GO" id="GO:0003964">
    <property type="term" value="F:RNA-directed DNA polymerase activity"/>
    <property type="evidence" value="ECO:0007669"/>
    <property type="project" value="UniProtKB-KW"/>
</dbReference>
<keyword evidence="6" id="KW-0378">Hydrolase</keyword>
<dbReference type="PROSITE" id="PS50994">
    <property type="entry name" value="INTEGRASE"/>
    <property type="match status" value="1"/>
</dbReference>
<dbReference type="Gene3D" id="1.10.20.10">
    <property type="entry name" value="Histone, subunit A"/>
    <property type="match status" value="1"/>
</dbReference>
<dbReference type="GO" id="GO:0006508">
    <property type="term" value="P:proteolysis"/>
    <property type="evidence" value="ECO:0007669"/>
    <property type="project" value="InterPro"/>
</dbReference>
<feature type="compositionally biased region" description="Polar residues" evidence="8">
    <location>
        <begin position="1143"/>
        <end position="1153"/>
    </location>
</feature>
<dbReference type="Pfam" id="PF03564">
    <property type="entry name" value="DUF1759"/>
    <property type="match status" value="1"/>
</dbReference>
<dbReference type="InterPro" id="IPR007125">
    <property type="entry name" value="H2A/H2B/H3"/>
</dbReference>
<dbReference type="Pfam" id="PF17921">
    <property type="entry name" value="Integrase_H2C2"/>
    <property type="match status" value="1"/>
</dbReference>
<dbReference type="STRING" id="158441.A0A226DMQ7"/>
<dbReference type="SUPFAM" id="SSF56672">
    <property type="entry name" value="DNA/RNA polymerases"/>
    <property type="match status" value="1"/>
</dbReference>
<dbReference type="Gene3D" id="3.10.10.10">
    <property type="entry name" value="HIV Type 1 Reverse Transcriptase, subunit A, domain 1"/>
    <property type="match status" value="1"/>
</dbReference>
<dbReference type="Gene3D" id="4.10.60.10">
    <property type="entry name" value="Zinc finger, CCHC-type"/>
    <property type="match status" value="1"/>
</dbReference>
<dbReference type="GO" id="GO:0000786">
    <property type="term" value="C:nucleosome"/>
    <property type="evidence" value="ECO:0007669"/>
    <property type="project" value="InterPro"/>
</dbReference>
<keyword evidence="2" id="KW-0808">Transferase</keyword>
<dbReference type="InterPro" id="IPR041588">
    <property type="entry name" value="Integrase_H2C2"/>
</dbReference>
<dbReference type="InterPro" id="IPR043502">
    <property type="entry name" value="DNA/RNA_pol_sf"/>
</dbReference>
<name>A0A226DMQ7_FOLCA</name>
<evidence type="ECO:0000256" key="7">
    <source>
        <dbReference type="ARBA" id="ARBA00022918"/>
    </source>
</evidence>
<dbReference type="InterPro" id="IPR005312">
    <property type="entry name" value="DUF1759"/>
</dbReference>
<dbReference type="Gene3D" id="2.40.70.10">
    <property type="entry name" value="Acid Proteases"/>
    <property type="match status" value="1"/>
</dbReference>
<dbReference type="SMART" id="SM00343">
    <property type="entry name" value="ZnF_C2HC"/>
    <property type="match status" value="2"/>
</dbReference>
<comment type="similarity">
    <text evidence="1">Belongs to the histone H3 family.</text>
</comment>
<dbReference type="InterPro" id="IPR040676">
    <property type="entry name" value="DUF5641"/>
</dbReference>
<evidence type="ECO:0000256" key="1">
    <source>
        <dbReference type="ARBA" id="ARBA00010343"/>
    </source>
</evidence>
<evidence type="ECO:0000256" key="8">
    <source>
        <dbReference type="SAM" id="MobiDB-lite"/>
    </source>
</evidence>
<keyword evidence="11" id="KW-1185">Reference proteome</keyword>
<dbReference type="Pfam" id="PF00125">
    <property type="entry name" value="Histone"/>
    <property type="match status" value="1"/>
</dbReference>
<dbReference type="Pfam" id="PF18701">
    <property type="entry name" value="DUF5641"/>
    <property type="match status" value="1"/>
</dbReference>
<dbReference type="GO" id="GO:0008270">
    <property type="term" value="F:zinc ion binding"/>
    <property type="evidence" value="ECO:0007669"/>
    <property type="project" value="InterPro"/>
</dbReference>
<evidence type="ECO:0000256" key="2">
    <source>
        <dbReference type="ARBA" id="ARBA00022679"/>
    </source>
</evidence>
<proteinExistence type="inferred from homology"/>